<dbReference type="EMBL" id="WBMT01000030">
    <property type="protein sequence ID" value="KAB2340393.1"/>
    <property type="molecule type" value="Genomic_DNA"/>
</dbReference>
<evidence type="ECO:0000256" key="1">
    <source>
        <dbReference type="ARBA" id="ARBA00001974"/>
    </source>
</evidence>
<dbReference type="SUPFAM" id="SSF47203">
    <property type="entry name" value="Acyl-CoA dehydrogenase C-terminal domain-like"/>
    <property type="match status" value="1"/>
</dbReference>
<evidence type="ECO:0000259" key="8">
    <source>
        <dbReference type="Pfam" id="PF02771"/>
    </source>
</evidence>
<comment type="cofactor">
    <cofactor evidence="1">
        <name>FAD</name>
        <dbReference type="ChEBI" id="CHEBI:57692"/>
    </cofactor>
</comment>
<dbReference type="GO" id="GO:0050660">
    <property type="term" value="F:flavin adenine dinucleotide binding"/>
    <property type="evidence" value="ECO:0007669"/>
    <property type="project" value="InterPro"/>
</dbReference>
<feature type="domain" description="Acyl-CoA dehydrogenase/oxidase C-terminal" evidence="7">
    <location>
        <begin position="229"/>
        <end position="375"/>
    </location>
</feature>
<keyword evidence="10" id="KW-1185">Reference proteome</keyword>
<dbReference type="PANTHER" id="PTHR43884">
    <property type="entry name" value="ACYL-COA DEHYDROGENASE"/>
    <property type="match status" value="1"/>
</dbReference>
<evidence type="ECO:0000256" key="3">
    <source>
        <dbReference type="ARBA" id="ARBA00022630"/>
    </source>
</evidence>
<dbReference type="Gene3D" id="2.40.110.10">
    <property type="entry name" value="Butyryl-CoA Dehydrogenase, subunit A, domain 2"/>
    <property type="match status" value="1"/>
</dbReference>
<feature type="domain" description="Acyl-CoA dehydrogenase/oxidase N-terminal" evidence="8">
    <location>
        <begin position="21"/>
        <end position="115"/>
    </location>
</feature>
<protein>
    <submittedName>
        <fullName evidence="9">Acyl-CoA dehydrogenase</fullName>
    </submittedName>
</protein>
<keyword evidence="5" id="KW-0560">Oxidoreductase</keyword>
<dbReference type="InterPro" id="IPR009100">
    <property type="entry name" value="AcylCoA_DH/oxidase_NM_dom_sf"/>
</dbReference>
<feature type="region of interest" description="Disordered" evidence="6">
    <location>
        <begin position="1"/>
        <end position="21"/>
    </location>
</feature>
<evidence type="ECO:0000256" key="6">
    <source>
        <dbReference type="SAM" id="MobiDB-lite"/>
    </source>
</evidence>
<comment type="caution">
    <text evidence="9">The sequence shown here is derived from an EMBL/GenBank/DDBJ whole genome shotgun (WGS) entry which is preliminary data.</text>
</comment>
<keyword evidence="3" id="KW-0285">Flavoprotein</keyword>
<dbReference type="Pfam" id="PF02771">
    <property type="entry name" value="Acyl-CoA_dh_N"/>
    <property type="match status" value="1"/>
</dbReference>
<dbReference type="InterPro" id="IPR036250">
    <property type="entry name" value="AcylCo_DH-like_C"/>
</dbReference>
<dbReference type="InterPro" id="IPR037069">
    <property type="entry name" value="AcylCoA_DH/ox_N_sf"/>
</dbReference>
<dbReference type="CDD" id="cd00567">
    <property type="entry name" value="ACAD"/>
    <property type="match status" value="1"/>
</dbReference>
<dbReference type="Gene3D" id="1.20.140.10">
    <property type="entry name" value="Butyryl-CoA Dehydrogenase, subunit A, domain 3"/>
    <property type="match status" value="1"/>
</dbReference>
<keyword evidence="4" id="KW-0274">FAD</keyword>
<reference evidence="9 10" key="1">
    <citation type="submission" date="2019-09" db="EMBL/GenBank/DDBJ databases">
        <title>Actinomadura physcomitrii sp. nov., a novel actinomycete isolated from moss [Physcomitrium sphaericum (Ludw) Fuernr].</title>
        <authorList>
            <person name="Zhuang X."/>
            <person name="Liu C."/>
        </authorList>
    </citation>
    <scope>NUCLEOTIDE SEQUENCE [LARGE SCALE GENOMIC DNA]</scope>
    <source>
        <strain evidence="9 10">HMC1</strain>
    </source>
</reference>
<dbReference type="Gene3D" id="1.10.540.10">
    <property type="entry name" value="Acyl-CoA dehydrogenase/oxidase, N-terminal domain"/>
    <property type="match status" value="1"/>
</dbReference>
<dbReference type="AlphaFoldDB" id="A0A6H9YI84"/>
<sequence length="379" mass="39127">MTASTAQTGTAQTGASTLDDEELEALRDTVREVCADAGGTTSVRELDENGRGYDERLWRVLAQEVGLAGLGLPGPYGDGGLAELAVVCEELGRVLAPVPFLGSTVLAGQVLARCGPLSTTALKALAEGQVHALAVADADGAWRPENLAVTAQPAGDGWRLTGMSPFVLDGTAAAGFVVAAAGPDGVDVFTVAAGAPGVTARPTECLDLSRSQAMLLLDDAPAVRVTVGGTGATAVTEGLDLALVALSAEQLGGAQACLDMTVAYARERTQFGRAIGSFQAVKHRCADMLLQVETARSAVLRAVAVQDDPSALAEAAAVAQSWCCEAYAWVAEETVQLHGGIGFTWEHDAHLYFRRAVADAALLGGSAHHRERLARLLGW</sequence>
<dbReference type="PANTHER" id="PTHR43884:SF20">
    <property type="entry name" value="ACYL-COA DEHYDROGENASE FADE28"/>
    <property type="match status" value="1"/>
</dbReference>
<organism evidence="9 10">
    <name type="scientific">Actinomadura rudentiformis</name>
    <dbReference type="NCBI Taxonomy" id="359158"/>
    <lineage>
        <taxon>Bacteria</taxon>
        <taxon>Bacillati</taxon>
        <taxon>Actinomycetota</taxon>
        <taxon>Actinomycetes</taxon>
        <taxon>Streptosporangiales</taxon>
        <taxon>Thermomonosporaceae</taxon>
        <taxon>Actinomadura</taxon>
    </lineage>
</organism>
<dbReference type="RefSeq" id="WP_151569828.1">
    <property type="nucleotide sequence ID" value="NZ_WBMT01000030.1"/>
</dbReference>
<comment type="similarity">
    <text evidence="2">Belongs to the acyl-CoA dehydrogenase family.</text>
</comment>
<dbReference type="Pfam" id="PF00441">
    <property type="entry name" value="Acyl-CoA_dh_1"/>
    <property type="match status" value="1"/>
</dbReference>
<evidence type="ECO:0000256" key="4">
    <source>
        <dbReference type="ARBA" id="ARBA00022827"/>
    </source>
</evidence>
<evidence type="ECO:0000256" key="2">
    <source>
        <dbReference type="ARBA" id="ARBA00009347"/>
    </source>
</evidence>
<feature type="compositionally biased region" description="Low complexity" evidence="6">
    <location>
        <begin position="1"/>
        <end position="17"/>
    </location>
</feature>
<name>A0A6H9YI84_9ACTN</name>
<evidence type="ECO:0000256" key="5">
    <source>
        <dbReference type="ARBA" id="ARBA00023002"/>
    </source>
</evidence>
<proteinExistence type="inferred from homology"/>
<accession>A0A6H9YI84</accession>
<dbReference type="GO" id="GO:0003995">
    <property type="term" value="F:acyl-CoA dehydrogenase activity"/>
    <property type="evidence" value="ECO:0007669"/>
    <property type="project" value="TreeGrafter"/>
</dbReference>
<dbReference type="SUPFAM" id="SSF56645">
    <property type="entry name" value="Acyl-CoA dehydrogenase NM domain-like"/>
    <property type="match status" value="1"/>
</dbReference>
<dbReference type="Proteomes" id="UP000468735">
    <property type="component" value="Unassembled WGS sequence"/>
</dbReference>
<dbReference type="InterPro" id="IPR013786">
    <property type="entry name" value="AcylCoA_DH/ox_N"/>
</dbReference>
<dbReference type="OrthoDB" id="4607453at2"/>
<dbReference type="InterPro" id="IPR009075">
    <property type="entry name" value="AcylCo_DH/oxidase_C"/>
</dbReference>
<gene>
    <name evidence="9" type="ORF">F8566_45215</name>
</gene>
<evidence type="ECO:0000259" key="7">
    <source>
        <dbReference type="Pfam" id="PF00441"/>
    </source>
</evidence>
<evidence type="ECO:0000313" key="9">
    <source>
        <dbReference type="EMBL" id="KAB2340393.1"/>
    </source>
</evidence>
<dbReference type="InterPro" id="IPR046373">
    <property type="entry name" value="Acyl-CoA_Oxase/DH_mid-dom_sf"/>
</dbReference>
<evidence type="ECO:0000313" key="10">
    <source>
        <dbReference type="Proteomes" id="UP000468735"/>
    </source>
</evidence>